<dbReference type="SUPFAM" id="SSF53335">
    <property type="entry name" value="S-adenosyl-L-methionine-dependent methyltransferases"/>
    <property type="match status" value="1"/>
</dbReference>
<proteinExistence type="predicted"/>
<protein>
    <recommendedName>
        <fullName evidence="3">Methyltransferase type 11 domain-containing protein</fullName>
    </recommendedName>
</protein>
<dbReference type="CDD" id="cd02440">
    <property type="entry name" value="AdoMet_MTases"/>
    <property type="match status" value="1"/>
</dbReference>
<gene>
    <name evidence="1" type="ORF">V1264_024730</name>
</gene>
<dbReference type="Pfam" id="PF13489">
    <property type="entry name" value="Methyltransf_23"/>
    <property type="match status" value="1"/>
</dbReference>
<sequence length="226" mass="25476">MAAMKVDKPTDWTDLEEVAAKMLVPGVTPQQVTDYYNTWAKSGYDVKIAQECSRPQTILGDQLKELFPKNREKYSVLDVGAGTGITGQHLRQIGFLTIDALEPSPEMLRVAREKKVYRNAYSCYLTCEPSEIPAASYDAAVLVGVVGHGHLPCAAFEEMARLVKQGGYIVNCMRKAYLHEIPEYIQNWEPMIARLEKEGKWKVVKMESYENHFIGKDGLLTVFHVC</sequence>
<dbReference type="EMBL" id="JBAMIC010001179">
    <property type="protein sequence ID" value="KAK7089578.1"/>
    <property type="molecule type" value="Genomic_DNA"/>
</dbReference>
<evidence type="ECO:0000313" key="1">
    <source>
        <dbReference type="EMBL" id="KAK7089578.1"/>
    </source>
</evidence>
<dbReference type="Proteomes" id="UP001374579">
    <property type="component" value="Unassembled WGS sequence"/>
</dbReference>
<dbReference type="InterPro" id="IPR050508">
    <property type="entry name" value="Methyltransf_Superfamily"/>
</dbReference>
<dbReference type="PANTHER" id="PTHR42912:SF80">
    <property type="entry name" value="METHYLTRANSFERASE DOMAIN-CONTAINING PROTEIN"/>
    <property type="match status" value="1"/>
</dbReference>
<organism evidence="1 2">
    <name type="scientific">Littorina saxatilis</name>
    <dbReference type="NCBI Taxonomy" id="31220"/>
    <lineage>
        <taxon>Eukaryota</taxon>
        <taxon>Metazoa</taxon>
        <taxon>Spiralia</taxon>
        <taxon>Lophotrochozoa</taxon>
        <taxon>Mollusca</taxon>
        <taxon>Gastropoda</taxon>
        <taxon>Caenogastropoda</taxon>
        <taxon>Littorinimorpha</taxon>
        <taxon>Littorinoidea</taxon>
        <taxon>Littorinidae</taxon>
        <taxon>Littorina</taxon>
    </lineage>
</organism>
<name>A0AAN9AM73_9CAEN</name>
<dbReference type="Gene3D" id="3.40.50.150">
    <property type="entry name" value="Vaccinia Virus protein VP39"/>
    <property type="match status" value="1"/>
</dbReference>
<evidence type="ECO:0008006" key="3">
    <source>
        <dbReference type="Google" id="ProtNLM"/>
    </source>
</evidence>
<evidence type="ECO:0000313" key="2">
    <source>
        <dbReference type="Proteomes" id="UP001374579"/>
    </source>
</evidence>
<dbReference type="GO" id="GO:0008168">
    <property type="term" value="F:methyltransferase activity"/>
    <property type="evidence" value="ECO:0007669"/>
    <property type="project" value="TreeGrafter"/>
</dbReference>
<comment type="caution">
    <text evidence="1">The sequence shown here is derived from an EMBL/GenBank/DDBJ whole genome shotgun (WGS) entry which is preliminary data.</text>
</comment>
<dbReference type="PANTHER" id="PTHR42912">
    <property type="entry name" value="METHYLTRANSFERASE"/>
    <property type="match status" value="1"/>
</dbReference>
<reference evidence="1 2" key="1">
    <citation type="submission" date="2024-02" db="EMBL/GenBank/DDBJ databases">
        <title>Chromosome-scale genome assembly of the rough periwinkle Littorina saxatilis.</title>
        <authorList>
            <person name="De Jode A."/>
            <person name="Faria R."/>
            <person name="Formenti G."/>
            <person name="Sims Y."/>
            <person name="Smith T.P."/>
            <person name="Tracey A."/>
            <person name="Wood J.M.D."/>
            <person name="Zagrodzka Z.B."/>
            <person name="Johannesson K."/>
            <person name="Butlin R.K."/>
            <person name="Leder E.H."/>
        </authorList>
    </citation>
    <scope>NUCLEOTIDE SEQUENCE [LARGE SCALE GENOMIC DNA]</scope>
    <source>
        <strain evidence="1">Snail1</strain>
        <tissue evidence="1">Muscle</tissue>
    </source>
</reference>
<keyword evidence="2" id="KW-1185">Reference proteome</keyword>
<accession>A0AAN9AM73</accession>
<dbReference type="AlphaFoldDB" id="A0AAN9AM73"/>
<dbReference type="InterPro" id="IPR029063">
    <property type="entry name" value="SAM-dependent_MTases_sf"/>
</dbReference>